<reference evidence="1 2" key="1">
    <citation type="journal article" date="2011" name="Stand. Genomic Sci.">
        <title>Complete genome sequence of Deinococcus maricopensis type strain (LB-34).</title>
        <authorList>
            <person name="Pukall R."/>
            <person name="Zeytun A."/>
            <person name="Lucas S."/>
            <person name="Lapidus A."/>
            <person name="Hammon N."/>
            <person name="Deshpande S."/>
            <person name="Nolan M."/>
            <person name="Cheng J.F."/>
            <person name="Pitluck S."/>
            <person name="Liolios K."/>
            <person name="Pagani I."/>
            <person name="Mikhailova N."/>
            <person name="Ivanova N."/>
            <person name="Mavromatis K."/>
            <person name="Pati A."/>
            <person name="Tapia R."/>
            <person name="Han C."/>
            <person name="Goodwin L."/>
            <person name="Chen A."/>
            <person name="Palaniappan K."/>
            <person name="Land M."/>
            <person name="Hauser L."/>
            <person name="Chang Y.J."/>
            <person name="Jeffries C.D."/>
            <person name="Brambilla E.M."/>
            <person name="Rohde M."/>
            <person name="Goker M."/>
            <person name="Detter J.C."/>
            <person name="Woyke T."/>
            <person name="Bristow J."/>
            <person name="Eisen J.A."/>
            <person name="Markowitz V."/>
            <person name="Hugenholtz P."/>
            <person name="Kyrpides N.C."/>
            <person name="Klenk H.P."/>
        </authorList>
    </citation>
    <scope>NUCLEOTIDE SEQUENCE [LARGE SCALE GENOMIC DNA]</scope>
    <source>
        <strain evidence="2">DSM 21211 / LMG 22137 / NRRL B-23946 / LB-34</strain>
    </source>
</reference>
<dbReference type="KEGG" id="dmr:Deima_1743"/>
<dbReference type="EMBL" id="CP002454">
    <property type="protein sequence ID" value="ADV67392.1"/>
    <property type="molecule type" value="Genomic_DNA"/>
</dbReference>
<protein>
    <submittedName>
        <fullName evidence="1">Uncharacterized protein</fullName>
    </submittedName>
</protein>
<proteinExistence type="predicted"/>
<evidence type="ECO:0000313" key="2">
    <source>
        <dbReference type="Proteomes" id="UP000008635"/>
    </source>
</evidence>
<evidence type="ECO:0000313" key="1">
    <source>
        <dbReference type="EMBL" id="ADV67392.1"/>
    </source>
</evidence>
<organism evidence="1 2">
    <name type="scientific">Deinococcus maricopensis (strain DSM 21211 / LMG 22137 / NRRL B-23946 / LB-34)</name>
    <dbReference type="NCBI Taxonomy" id="709986"/>
    <lineage>
        <taxon>Bacteria</taxon>
        <taxon>Thermotogati</taxon>
        <taxon>Deinococcota</taxon>
        <taxon>Deinococci</taxon>
        <taxon>Deinococcales</taxon>
        <taxon>Deinococcaceae</taxon>
        <taxon>Deinococcus</taxon>
    </lineage>
</organism>
<keyword evidence="2" id="KW-1185">Reference proteome</keyword>
<sequence>MAFFSAPDTLHTWTDAQLLGALDQDGADAECVRRFAALLLVEARAAGVQDVEGAVVAALRDIRALCHGCERSGLPVRAWVLGVARRRYRLLRT</sequence>
<dbReference type="RefSeq" id="WP_013556897.1">
    <property type="nucleotide sequence ID" value="NC_014958.1"/>
</dbReference>
<dbReference type="AlphaFoldDB" id="E8U8K3"/>
<name>E8U8K3_DEIML</name>
<gene>
    <name evidence="1" type="ordered locus">Deima_1743</name>
</gene>
<dbReference type="HOGENOM" id="CLU_2394844_0_0_0"/>
<dbReference type="OrthoDB" id="72302at2"/>
<reference evidence="2" key="2">
    <citation type="submission" date="2011-01" db="EMBL/GenBank/DDBJ databases">
        <title>The complete genome of Deinococcus maricopensis DSM 21211.</title>
        <authorList>
            <consortium name="US DOE Joint Genome Institute (JGI-PGF)"/>
            <person name="Lucas S."/>
            <person name="Copeland A."/>
            <person name="Lapidus A."/>
            <person name="Goodwin L."/>
            <person name="Pitluck S."/>
            <person name="Kyrpides N."/>
            <person name="Mavromatis K."/>
            <person name="Pagani I."/>
            <person name="Ivanova N."/>
            <person name="Ovchinnikova G."/>
            <person name="Zeytun A."/>
            <person name="Detter J.C."/>
            <person name="Han C."/>
            <person name="Land M."/>
            <person name="Hauser L."/>
            <person name="Markowitz V."/>
            <person name="Cheng J.-F."/>
            <person name="Hugenholtz P."/>
            <person name="Woyke T."/>
            <person name="Wu D."/>
            <person name="Pukall R."/>
            <person name="Gehrich-Schroeter G."/>
            <person name="Brambilla E."/>
            <person name="Klenk H.-P."/>
            <person name="Eisen J.A."/>
        </authorList>
    </citation>
    <scope>NUCLEOTIDE SEQUENCE [LARGE SCALE GENOMIC DNA]</scope>
    <source>
        <strain evidence="2">DSM 21211 / LMG 22137 / NRRL B-23946 / LB-34</strain>
    </source>
</reference>
<dbReference type="Proteomes" id="UP000008635">
    <property type="component" value="Chromosome"/>
</dbReference>
<accession>E8U8K3</accession>